<feature type="region of interest" description="Disordered" evidence="1">
    <location>
        <begin position="758"/>
        <end position="796"/>
    </location>
</feature>
<dbReference type="RefSeq" id="XP_007774176.1">
    <property type="nucleotide sequence ID" value="XM_007775986.1"/>
</dbReference>
<reference evidence="3" key="1">
    <citation type="journal article" date="2012" name="Science">
        <title>The Paleozoic origin of enzymatic lignin decomposition reconstructed from 31 fungal genomes.</title>
        <authorList>
            <person name="Floudas D."/>
            <person name="Binder M."/>
            <person name="Riley R."/>
            <person name="Barry K."/>
            <person name="Blanchette R.A."/>
            <person name="Henrissat B."/>
            <person name="Martinez A.T."/>
            <person name="Otillar R."/>
            <person name="Spatafora J.W."/>
            <person name="Yadav J.S."/>
            <person name="Aerts A."/>
            <person name="Benoit I."/>
            <person name="Boyd A."/>
            <person name="Carlson A."/>
            <person name="Copeland A."/>
            <person name="Coutinho P.M."/>
            <person name="de Vries R.P."/>
            <person name="Ferreira P."/>
            <person name="Findley K."/>
            <person name="Foster B."/>
            <person name="Gaskell J."/>
            <person name="Glotzer D."/>
            <person name="Gorecki P."/>
            <person name="Heitman J."/>
            <person name="Hesse C."/>
            <person name="Hori C."/>
            <person name="Igarashi K."/>
            <person name="Jurgens J.A."/>
            <person name="Kallen N."/>
            <person name="Kersten P."/>
            <person name="Kohler A."/>
            <person name="Kuees U."/>
            <person name="Kumar T.K.A."/>
            <person name="Kuo A."/>
            <person name="LaButti K."/>
            <person name="Larrondo L.F."/>
            <person name="Lindquist E."/>
            <person name="Ling A."/>
            <person name="Lombard V."/>
            <person name="Lucas S."/>
            <person name="Lundell T."/>
            <person name="Martin R."/>
            <person name="McLaughlin D.J."/>
            <person name="Morgenstern I."/>
            <person name="Morin E."/>
            <person name="Murat C."/>
            <person name="Nagy L.G."/>
            <person name="Nolan M."/>
            <person name="Ohm R.A."/>
            <person name="Patyshakuliyeva A."/>
            <person name="Rokas A."/>
            <person name="Ruiz-Duenas F.J."/>
            <person name="Sabat G."/>
            <person name="Salamov A."/>
            <person name="Samejima M."/>
            <person name="Schmutz J."/>
            <person name="Slot J.C."/>
            <person name="St John F."/>
            <person name="Stenlid J."/>
            <person name="Sun H."/>
            <person name="Sun S."/>
            <person name="Syed K."/>
            <person name="Tsang A."/>
            <person name="Wiebenga A."/>
            <person name="Young D."/>
            <person name="Pisabarro A."/>
            <person name="Eastwood D.C."/>
            <person name="Martin F."/>
            <person name="Cullen D."/>
            <person name="Grigoriev I.V."/>
            <person name="Hibbett D.S."/>
        </authorList>
    </citation>
    <scope>NUCLEOTIDE SEQUENCE [LARGE SCALE GENOMIC DNA]</scope>
    <source>
        <strain evidence="3">RWD-64-598 SS2</strain>
    </source>
</reference>
<dbReference type="AlphaFoldDB" id="A0A5M3M885"/>
<protein>
    <submittedName>
        <fullName evidence="2">Uncharacterized protein</fullName>
    </submittedName>
</protein>
<evidence type="ECO:0000313" key="2">
    <source>
        <dbReference type="EMBL" id="EIW75448.1"/>
    </source>
</evidence>
<dbReference type="KEGG" id="cput:CONPUDRAFT_77143"/>
<dbReference type="Proteomes" id="UP000053558">
    <property type="component" value="Unassembled WGS sequence"/>
</dbReference>
<dbReference type="GeneID" id="19209575"/>
<evidence type="ECO:0000313" key="3">
    <source>
        <dbReference type="Proteomes" id="UP000053558"/>
    </source>
</evidence>
<feature type="compositionally biased region" description="Basic and acidic residues" evidence="1">
    <location>
        <begin position="131"/>
        <end position="150"/>
    </location>
</feature>
<feature type="compositionally biased region" description="Polar residues" evidence="1">
    <location>
        <begin position="587"/>
        <end position="601"/>
    </location>
</feature>
<keyword evidence="3" id="KW-1185">Reference proteome</keyword>
<sequence>MAILHTTDPEILFLSHNVRGVARHPSSGYSCLPGPGGRCFHSKGANRSLARAAGHPEEWSSGDSQEATREPKQHIHLGVGKQTAWRMLCIEARPSTDVGTNSAENAGTDDGTSAGAQSTCAGILGGQPLRRGRETDQRFKPDQGRHEPKIESAPFGIRPEHPGARLVTARIKGEVSTGSRPVLDPGSIPADGSLAPCPKYVAPRNMTNIAQATLSPPLSCDVHERRFINSCRTLERAFALLPLALPSTSSLTTTMPPPSSPLPTVSVRTLPAWAREAGLSWPSTMLDAQLFFDAFTLRLMAIIEASGRWGIEGAYVVTLKSEIDAAMPALSHIGMLRSSSGEDVFVVHVPPILKWLKRAGGPAGLVSLAIAKGSPLYREQTEWQPRYPQGLPSPPYGPYNWWDPPAVESEDAGNDSAGESVESEDPPSTPSRIPLHGRSTRLATRVAAKQASVISADGGSGRQKRKAVADDQNPTPSKKRRSKTPPAAKVLVTKSARGGRLSAADRHALKKLPHPTCPDSRARADEYHDADEYMPEDAHCQRCIEMEEEECFKKPGLACWPCKWKRRSCTLEKVKPPSRLPAERAGSSVTSAENNTATPSTCRKRKYSDIEDNATLVTDAVQASVNIVSGTDGADFDHDDSADVDHDDGADFDHDDGPDFDHDNNNNDDADFDDGAGTASDHDTGADDATDAELNAHDTDTGINGHLETIVPGTSDRRRSKASIIWSIRDYNFNLAMATRVKLERKLIMPHSCRPIKKGALTDQPKGGGYSHGGRPTGTIHGATPHKRRRSLSDTAHNGSADGLFGCVDARICVVKDEVKSK</sequence>
<feature type="region of interest" description="Disordered" evidence="1">
    <location>
        <begin position="96"/>
        <end position="160"/>
    </location>
</feature>
<feature type="region of interest" description="Disordered" evidence="1">
    <location>
        <begin position="577"/>
        <end position="605"/>
    </location>
</feature>
<feature type="compositionally biased region" description="Polar residues" evidence="1">
    <location>
        <begin position="97"/>
        <end position="120"/>
    </location>
</feature>
<feature type="region of interest" description="Disordered" evidence="1">
    <location>
        <begin position="632"/>
        <end position="718"/>
    </location>
</feature>
<comment type="caution">
    <text evidence="2">The sequence shown here is derived from an EMBL/GenBank/DDBJ whole genome shotgun (WGS) entry which is preliminary data.</text>
</comment>
<proteinExistence type="predicted"/>
<gene>
    <name evidence="2" type="ORF">CONPUDRAFT_77143</name>
</gene>
<name>A0A5M3M885_CONPW</name>
<organism evidence="2 3">
    <name type="scientific">Coniophora puteana (strain RWD-64-598)</name>
    <name type="common">Brown rot fungus</name>
    <dbReference type="NCBI Taxonomy" id="741705"/>
    <lineage>
        <taxon>Eukaryota</taxon>
        <taxon>Fungi</taxon>
        <taxon>Dikarya</taxon>
        <taxon>Basidiomycota</taxon>
        <taxon>Agaricomycotina</taxon>
        <taxon>Agaricomycetes</taxon>
        <taxon>Agaricomycetidae</taxon>
        <taxon>Boletales</taxon>
        <taxon>Coniophorineae</taxon>
        <taxon>Coniophoraceae</taxon>
        <taxon>Coniophora</taxon>
    </lineage>
</organism>
<dbReference type="EMBL" id="JH711588">
    <property type="protein sequence ID" value="EIW75448.1"/>
    <property type="molecule type" value="Genomic_DNA"/>
</dbReference>
<feature type="compositionally biased region" description="Gly residues" evidence="1">
    <location>
        <begin position="766"/>
        <end position="776"/>
    </location>
</feature>
<dbReference type="OrthoDB" id="6019304at2759"/>
<evidence type="ECO:0000256" key="1">
    <source>
        <dbReference type="SAM" id="MobiDB-lite"/>
    </source>
</evidence>
<feature type="region of interest" description="Disordered" evidence="1">
    <location>
        <begin position="398"/>
        <end position="487"/>
    </location>
</feature>
<feature type="compositionally biased region" description="Basic and acidic residues" evidence="1">
    <location>
        <begin position="635"/>
        <end position="665"/>
    </location>
</feature>
<accession>A0A5M3M885</accession>
<feature type="region of interest" description="Disordered" evidence="1">
    <location>
        <begin position="47"/>
        <end position="74"/>
    </location>
</feature>